<keyword evidence="4" id="KW-1185">Reference proteome</keyword>
<dbReference type="SUPFAM" id="SSF52096">
    <property type="entry name" value="ClpP/crotonase"/>
    <property type="match status" value="1"/>
</dbReference>
<evidence type="ECO:0000256" key="1">
    <source>
        <dbReference type="ARBA" id="ARBA00005254"/>
    </source>
</evidence>
<organism evidence="3 4">
    <name type="scientific">Vineibacter terrae</name>
    <dbReference type="NCBI Taxonomy" id="2586908"/>
    <lineage>
        <taxon>Bacteria</taxon>
        <taxon>Pseudomonadati</taxon>
        <taxon>Pseudomonadota</taxon>
        <taxon>Alphaproteobacteria</taxon>
        <taxon>Hyphomicrobiales</taxon>
        <taxon>Vineibacter</taxon>
    </lineage>
</organism>
<dbReference type="CDD" id="cd06558">
    <property type="entry name" value="crotonase-like"/>
    <property type="match status" value="1"/>
</dbReference>
<dbReference type="GO" id="GO:0006635">
    <property type="term" value="P:fatty acid beta-oxidation"/>
    <property type="evidence" value="ECO:0007669"/>
    <property type="project" value="TreeGrafter"/>
</dbReference>
<evidence type="ECO:0000313" key="4">
    <source>
        <dbReference type="Proteomes" id="UP000321638"/>
    </source>
</evidence>
<comment type="similarity">
    <text evidence="1">Belongs to the enoyl-CoA hydratase/isomerase family.</text>
</comment>
<gene>
    <name evidence="3" type="ORF">FHP25_26245</name>
</gene>
<dbReference type="OrthoDB" id="9795613at2"/>
<dbReference type="Proteomes" id="UP000321638">
    <property type="component" value="Unassembled WGS sequence"/>
</dbReference>
<dbReference type="InterPro" id="IPR029045">
    <property type="entry name" value="ClpP/crotonase-like_dom_sf"/>
</dbReference>
<protein>
    <submittedName>
        <fullName evidence="3">Carnitinyl-CoA dehydratase</fullName>
    </submittedName>
</protein>
<accession>A0A5C8PEV7</accession>
<dbReference type="RefSeq" id="WP_147849955.1">
    <property type="nucleotide sequence ID" value="NZ_VDUZ01000034.1"/>
</dbReference>
<dbReference type="InterPro" id="IPR014748">
    <property type="entry name" value="Enoyl-CoA_hydra_C"/>
</dbReference>
<evidence type="ECO:0000313" key="3">
    <source>
        <dbReference type="EMBL" id="TXL72331.1"/>
    </source>
</evidence>
<comment type="caution">
    <text evidence="3">The sequence shown here is derived from an EMBL/GenBank/DDBJ whole genome shotgun (WGS) entry which is preliminary data.</text>
</comment>
<dbReference type="PANTHER" id="PTHR11941:SF54">
    <property type="entry name" value="ENOYL-COA HYDRATASE, MITOCHONDRIAL"/>
    <property type="match status" value="1"/>
</dbReference>
<reference evidence="3 4" key="1">
    <citation type="submission" date="2019-06" db="EMBL/GenBank/DDBJ databases">
        <title>New taxonomy in bacterial strain CC-CFT640, isolated from vineyard.</title>
        <authorList>
            <person name="Lin S.-Y."/>
            <person name="Tsai C.-F."/>
            <person name="Young C.-C."/>
        </authorList>
    </citation>
    <scope>NUCLEOTIDE SEQUENCE [LARGE SCALE GENOMIC DNA]</scope>
    <source>
        <strain evidence="3 4">CC-CFT640</strain>
    </source>
</reference>
<name>A0A5C8PEV7_9HYPH</name>
<dbReference type="GO" id="GO:0016829">
    <property type="term" value="F:lyase activity"/>
    <property type="evidence" value="ECO:0007669"/>
    <property type="project" value="UniProtKB-KW"/>
</dbReference>
<dbReference type="Gene3D" id="3.90.226.10">
    <property type="entry name" value="2-enoyl-CoA Hydratase, Chain A, domain 1"/>
    <property type="match status" value="1"/>
</dbReference>
<evidence type="ECO:0000256" key="2">
    <source>
        <dbReference type="ARBA" id="ARBA00023239"/>
    </source>
</evidence>
<dbReference type="EMBL" id="VDUZ01000034">
    <property type="protein sequence ID" value="TXL72331.1"/>
    <property type="molecule type" value="Genomic_DNA"/>
</dbReference>
<dbReference type="AlphaFoldDB" id="A0A5C8PEV7"/>
<proteinExistence type="inferred from homology"/>
<sequence>MNLTEEVLFDTEDGVAVITLNRPRQLNAINAGLIKGLRQAWDRFEASPELKVAILTGSGERAFCAGMDLKEAAGQRLRVPPRDFVPVLGDTVHVSKPVIAAVNGLAYAGGWLLAQMCDLCIAADHAVFGITEAKVGRGMPWAAPLTRMLPQRIVMELLLTGQPLTAQRGYELGYVNAVVPAAELRAHALGMARTIAGNAPLTVKAARELVYLSAEMGRSAGLRAAHHLFESVYLSEDALEGPQAFAEKRPPQWRGR</sequence>
<dbReference type="Gene3D" id="1.10.12.10">
    <property type="entry name" value="Lyase 2-enoyl-coa Hydratase, Chain A, domain 2"/>
    <property type="match status" value="1"/>
</dbReference>
<dbReference type="InterPro" id="IPR001753">
    <property type="entry name" value="Enoyl-CoA_hydra/iso"/>
</dbReference>
<dbReference type="PANTHER" id="PTHR11941">
    <property type="entry name" value="ENOYL-COA HYDRATASE-RELATED"/>
    <property type="match status" value="1"/>
</dbReference>
<dbReference type="Pfam" id="PF00378">
    <property type="entry name" value="ECH_1"/>
    <property type="match status" value="1"/>
</dbReference>
<keyword evidence="2" id="KW-0456">Lyase</keyword>